<dbReference type="Proteomes" id="UP000604825">
    <property type="component" value="Unassembled WGS sequence"/>
</dbReference>
<evidence type="ECO:0000313" key="1">
    <source>
        <dbReference type="EMBL" id="CAD6220141.1"/>
    </source>
</evidence>
<comment type="caution">
    <text evidence="1">The sequence shown here is derived from an EMBL/GenBank/DDBJ whole genome shotgun (WGS) entry which is preliminary data.</text>
</comment>
<dbReference type="EMBL" id="CAJGYO010000003">
    <property type="protein sequence ID" value="CAD6220141.1"/>
    <property type="molecule type" value="Genomic_DNA"/>
</dbReference>
<protein>
    <submittedName>
        <fullName evidence="1">Uncharacterized protein</fullName>
    </submittedName>
</protein>
<gene>
    <name evidence="1" type="ORF">NCGR_LOCUS13711</name>
</gene>
<accession>A0A811NCS5</accession>
<organism evidence="1 2">
    <name type="scientific">Miscanthus lutarioriparius</name>
    <dbReference type="NCBI Taxonomy" id="422564"/>
    <lineage>
        <taxon>Eukaryota</taxon>
        <taxon>Viridiplantae</taxon>
        <taxon>Streptophyta</taxon>
        <taxon>Embryophyta</taxon>
        <taxon>Tracheophyta</taxon>
        <taxon>Spermatophyta</taxon>
        <taxon>Magnoliopsida</taxon>
        <taxon>Liliopsida</taxon>
        <taxon>Poales</taxon>
        <taxon>Poaceae</taxon>
        <taxon>PACMAD clade</taxon>
        <taxon>Panicoideae</taxon>
        <taxon>Andropogonodae</taxon>
        <taxon>Andropogoneae</taxon>
        <taxon>Saccharinae</taxon>
        <taxon>Miscanthus</taxon>
    </lineage>
</organism>
<name>A0A811NCS5_9POAL</name>
<reference evidence="1" key="1">
    <citation type="submission" date="2020-10" db="EMBL/GenBank/DDBJ databases">
        <authorList>
            <person name="Han B."/>
            <person name="Lu T."/>
            <person name="Zhao Q."/>
            <person name="Huang X."/>
            <person name="Zhao Y."/>
        </authorList>
    </citation>
    <scope>NUCLEOTIDE SEQUENCE</scope>
</reference>
<proteinExistence type="predicted"/>
<dbReference type="OrthoDB" id="10567110at2759"/>
<evidence type="ECO:0000313" key="2">
    <source>
        <dbReference type="Proteomes" id="UP000604825"/>
    </source>
</evidence>
<keyword evidence="2" id="KW-1185">Reference proteome</keyword>
<sequence>MAVTPLRTAEAAEGHDGVDLDPIWRALKGVSSVLGHVSCALAPAAGSFGTAGSCRRGASGNFGGIAEIVDGGVGGPAGICPAGRTLDRTGSVLVRVGDGRPVISVSRNWPHVTSSDC</sequence>
<dbReference type="AlphaFoldDB" id="A0A811NCS5"/>